<dbReference type="RefSeq" id="WP_066498941.1">
    <property type="nucleotide sequence ID" value="NZ_LNCU01000010.1"/>
</dbReference>
<feature type="domain" description="PAC" evidence="2">
    <location>
        <begin position="82"/>
        <end position="134"/>
    </location>
</feature>
<dbReference type="InterPro" id="IPR013656">
    <property type="entry name" value="PAS_4"/>
</dbReference>
<dbReference type="SUPFAM" id="SSF55785">
    <property type="entry name" value="PYP-like sensor domain (PAS domain)"/>
    <property type="match status" value="1"/>
</dbReference>
<keyword evidence="4" id="KW-1185">Reference proteome</keyword>
<dbReference type="CDD" id="cd00130">
    <property type="entry name" value="PAS"/>
    <property type="match status" value="1"/>
</dbReference>
<dbReference type="PANTHER" id="PTHR44757:SF2">
    <property type="entry name" value="BIOFILM ARCHITECTURE MAINTENANCE PROTEIN MBAA"/>
    <property type="match status" value="1"/>
</dbReference>
<organism evidence="3 4">
    <name type="scientific">Bradyrhizobium macuxiense</name>
    <dbReference type="NCBI Taxonomy" id="1755647"/>
    <lineage>
        <taxon>Bacteria</taxon>
        <taxon>Pseudomonadati</taxon>
        <taxon>Pseudomonadota</taxon>
        <taxon>Alphaproteobacteria</taxon>
        <taxon>Hyphomicrobiales</taxon>
        <taxon>Nitrobacteraceae</taxon>
        <taxon>Bradyrhizobium</taxon>
    </lineage>
</organism>
<dbReference type="PROSITE" id="PS50112">
    <property type="entry name" value="PAS"/>
    <property type="match status" value="1"/>
</dbReference>
<dbReference type="Proteomes" id="UP000057737">
    <property type="component" value="Unassembled WGS sequence"/>
</dbReference>
<evidence type="ECO:0000313" key="4">
    <source>
        <dbReference type="Proteomes" id="UP000057737"/>
    </source>
</evidence>
<dbReference type="InterPro" id="IPR035965">
    <property type="entry name" value="PAS-like_dom_sf"/>
</dbReference>
<evidence type="ECO:0000259" key="2">
    <source>
        <dbReference type="PROSITE" id="PS50113"/>
    </source>
</evidence>
<dbReference type="EMBL" id="LNCU01000010">
    <property type="protein sequence ID" value="KWV60963.1"/>
    <property type="molecule type" value="Genomic_DNA"/>
</dbReference>
<dbReference type="InterPro" id="IPR000014">
    <property type="entry name" value="PAS"/>
</dbReference>
<dbReference type="PROSITE" id="PS50113">
    <property type="entry name" value="PAC"/>
    <property type="match status" value="1"/>
</dbReference>
<reference evidence="3 4" key="1">
    <citation type="submission" date="2015-11" db="EMBL/GenBank/DDBJ databases">
        <title>Draft Genome Sequence of the Strain BR 10303 (Bradyrhizobium sp.) isolated from nodules of Centrolobium paraense.</title>
        <authorList>
            <person name="Zelli J.E."/>
            <person name="Simoes-Araujo J.L."/>
            <person name="Barauna A.C."/>
            <person name="Silva K."/>
        </authorList>
    </citation>
    <scope>NUCLEOTIDE SEQUENCE [LARGE SCALE GENOMIC DNA]</scope>
    <source>
        <strain evidence="3 4">BR 10303</strain>
    </source>
</reference>
<dbReference type="AlphaFoldDB" id="A0A109K562"/>
<gene>
    <name evidence="3" type="ORF">AS156_26490</name>
</gene>
<proteinExistence type="predicted"/>
<dbReference type="InterPro" id="IPR052155">
    <property type="entry name" value="Biofilm_reg_signaling"/>
</dbReference>
<dbReference type="SMART" id="SM00091">
    <property type="entry name" value="PAS"/>
    <property type="match status" value="1"/>
</dbReference>
<dbReference type="PANTHER" id="PTHR44757">
    <property type="entry name" value="DIGUANYLATE CYCLASE DGCP"/>
    <property type="match status" value="1"/>
</dbReference>
<evidence type="ECO:0000259" key="1">
    <source>
        <dbReference type="PROSITE" id="PS50112"/>
    </source>
</evidence>
<comment type="caution">
    <text evidence="3">The sequence shown here is derived from an EMBL/GenBank/DDBJ whole genome shotgun (WGS) entry which is preliminary data.</text>
</comment>
<dbReference type="InterPro" id="IPR000700">
    <property type="entry name" value="PAS-assoc_C"/>
</dbReference>
<dbReference type="OrthoDB" id="341208at2"/>
<evidence type="ECO:0000313" key="3">
    <source>
        <dbReference type="EMBL" id="KWV60963.1"/>
    </source>
</evidence>
<dbReference type="Pfam" id="PF08448">
    <property type="entry name" value="PAS_4"/>
    <property type="match status" value="1"/>
</dbReference>
<dbReference type="Gene3D" id="3.30.450.20">
    <property type="entry name" value="PAS domain"/>
    <property type="match status" value="1"/>
</dbReference>
<sequence>MDIAAAVGEAVLSGASDAIVATDREGRITFWNPGAARIFGFSAGEAVGQSLDIMIPESLRARHWAGYRHVMETGTSRYGLGELLSVPALTKDGGRISVEFTIVMLHDADGRVAGTAAVMRDVTKRFEELKELKRRLAQAEQAKIHP</sequence>
<protein>
    <submittedName>
        <fullName evidence="3">PAS sensor protein</fullName>
    </submittedName>
</protein>
<dbReference type="NCBIfam" id="TIGR00229">
    <property type="entry name" value="sensory_box"/>
    <property type="match status" value="1"/>
</dbReference>
<accession>A0A109K562</accession>
<name>A0A109K562_9BRAD</name>
<feature type="domain" description="PAS" evidence="1">
    <location>
        <begin position="11"/>
        <end position="74"/>
    </location>
</feature>